<dbReference type="GO" id="GO:0006265">
    <property type="term" value="P:DNA topological change"/>
    <property type="evidence" value="ECO:0007669"/>
    <property type="project" value="InterPro"/>
</dbReference>
<evidence type="ECO:0000313" key="5">
    <source>
        <dbReference type="Proteomes" id="UP000536534"/>
    </source>
</evidence>
<evidence type="ECO:0000256" key="1">
    <source>
        <dbReference type="SAM" id="Phobius"/>
    </source>
</evidence>
<keyword evidence="1" id="KW-0812">Transmembrane</keyword>
<dbReference type="InterPro" id="IPR007560">
    <property type="entry name" value="Restrct_endonuc_IV_Mrr"/>
</dbReference>
<dbReference type="InterPro" id="IPR052906">
    <property type="entry name" value="Type_IV_Methyl-Rstrct_Enzyme"/>
</dbReference>
<keyword evidence="1" id="KW-0472">Membrane</keyword>
<feature type="transmembrane region" description="Helical" evidence="1">
    <location>
        <begin position="25"/>
        <end position="45"/>
    </location>
</feature>
<keyword evidence="4" id="KW-0540">Nuclease</keyword>
<name>A0A7X7LZB4_9RHOO</name>
<dbReference type="InterPro" id="IPR013498">
    <property type="entry name" value="Topo_IA_Znf"/>
</dbReference>
<dbReference type="PANTHER" id="PTHR30015:SF7">
    <property type="entry name" value="TYPE IV METHYL-DIRECTED RESTRICTION ENZYME ECOKMRR"/>
    <property type="match status" value="1"/>
</dbReference>
<dbReference type="SUPFAM" id="SSF52980">
    <property type="entry name" value="Restriction endonuclease-like"/>
    <property type="match status" value="1"/>
</dbReference>
<sequence>MSRRYHKSRREPGLIEIAATSNWKVAAGMSLVCVVGALFVIPALFGSSRVLGALVPMLSAFAWLIACVFGAISLLRFMKEQSSAPVPAANMAARRTVPPRVEPAIRQKPESNNALNSNEWGQSAAASATEAKPTKWSREVVDRIEWKRFEDLCCEFYKVLGIRAETTALGADGGVDVRLFQDDTDPQRCTAVVQCKAWNQLVGVKEIRELRGVMAHEKLDNAFFMAPNGFTDDARAFAAANGITLLDSRLFLAMVERLPEASAQHLLTFATAGEWAIPTCPSCGDKMVARDGKRGRFWGCVRYPKCRATMPMRASAF</sequence>
<dbReference type="GO" id="GO:0003916">
    <property type="term" value="F:DNA topoisomerase activity"/>
    <property type="evidence" value="ECO:0007669"/>
    <property type="project" value="InterPro"/>
</dbReference>
<reference evidence="4 5" key="1">
    <citation type="journal article" date="2020" name="Biotechnol. Biofuels">
        <title>New insights from the biogas microbiome by comprehensive genome-resolved metagenomics of nearly 1600 species originating from multiple anaerobic digesters.</title>
        <authorList>
            <person name="Campanaro S."/>
            <person name="Treu L."/>
            <person name="Rodriguez-R L.M."/>
            <person name="Kovalovszki A."/>
            <person name="Ziels R.M."/>
            <person name="Maus I."/>
            <person name="Zhu X."/>
            <person name="Kougias P.G."/>
            <person name="Basile A."/>
            <person name="Luo G."/>
            <person name="Schluter A."/>
            <person name="Konstantinidis K.T."/>
            <person name="Angelidaki I."/>
        </authorList>
    </citation>
    <scope>NUCLEOTIDE SEQUENCE [LARGE SCALE GENOMIC DNA]</scope>
    <source>
        <strain evidence="4">AS06rmzACSIP_256</strain>
    </source>
</reference>
<feature type="domain" description="Restriction endonuclease type IV Mrr" evidence="3">
    <location>
        <begin position="142"/>
        <end position="254"/>
    </location>
</feature>
<dbReference type="PANTHER" id="PTHR30015">
    <property type="entry name" value="MRR RESTRICTION SYSTEM PROTEIN"/>
    <property type="match status" value="1"/>
</dbReference>
<dbReference type="GO" id="GO:0015666">
    <property type="term" value="F:restriction endodeoxyribonuclease activity"/>
    <property type="evidence" value="ECO:0007669"/>
    <property type="project" value="TreeGrafter"/>
</dbReference>
<keyword evidence="4" id="KW-0255">Endonuclease</keyword>
<dbReference type="Gene3D" id="3.30.65.10">
    <property type="entry name" value="Bacterial Topoisomerase I, domain 1"/>
    <property type="match status" value="1"/>
</dbReference>
<keyword evidence="1" id="KW-1133">Transmembrane helix</keyword>
<feature type="domain" description="DNA topoisomerase type IA zn finger" evidence="2">
    <location>
        <begin position="279"/>
        <end position="312"/>
    </location>
</feature>
<protein>
    <submittedName>
        <fullName evidence="4">Endonuclease</fullName>
    </submittedName>
</protein>
<dbReference type="Pfam" id="PF01396">
    <property type="entry name" value="Zn_ribbon_Top1"/>
    <property type="match status" value="1"/>
</dbReference>
<feature type="transmembrane region" description="Helical" evidence="1">
    <location>
        <begin position="51"/>
        <end position="75"/>
    </location>
</feature>
<organism evidence="4 5">
    <name type="scientific">Thauera phenolivorans</name>
    <dbReference type="NCBI Taxonomy" id="1792543"/>
    <lineage>
        <taxon>Bacteria</taxon>
        <taxon>Pseudomonadati</taxon>
        <taxon>Pseudomonadota</taxon>
        <taxon>Betaproteobacteria</taxon>
        <taxon>Rhodocyclales</taxon>
        <taxon>Zoogloeaceae</taxon>
        <taxon>Thauera</taxon>
    </lineage>
</organism>
<dbReference type="Gene3D" id="3.40.1350.10">
    <property type="match status" value="1"/>
</dbReference>
<dbReference type="GO" id="GO:0005694">
    <property type="term" value="C:chromosome"/>
    <property type="evidence" value="ECO:0007669"/>
    <property type="project" value="InterPro"/>
</dbReference>
<dbReference type="Proteomes" id="UP000536534">
    <property type="component" value="Unassembled WGS sequence"/>
</dbReference>
<dbReference type="InterPro" id="IPR011856">
    <property type="entry name" value="tRNA_endonuc-like_dom_sf"/>
</dbReference>
<dbReference type="EMBL" id="JAAYYV010000465">
    <property type="protein sequence ID" value="NLF55869.1"/>
    <property type="molecule type" value="Genomic_DNA"/>
</dbReference>
<dbReference type="InterPro" id="IPR011335">
    <property type="entry name" value="Restrct_endonuc-II-like"/>
</dbReference>
<dbReference type="Pfam" id="PF04471">
    <property type="entry name" value="Mrr_cat"/>
    <property type="match status" value="1"/>
</dbReference>
<gene>
    <name evidence="4" type="ORF">GX576_16000</name>
</gene>
<comment type="caution">
    <text evidence="4">The sequence shown here is derived from an EMBL/GenBank/DDBJ whole genome shotgun (WGS) entry which is preliminary data.</text>
</comment>
<dbReference type="SUPFAM" id="SSF57783">
    <property type="entry name" value="Zinc beta-ribbon"/>
    <property type="match status" value="1"/>
</dbReference>
<dbReference type="GO" id="GO:0003677">
    <property type="term" value="F:DNA binding"/>
    <property type="evidence" value="ECO:0007669"/>
    <property type="project" value="InterPro"/>
</dbReference>
<evidence type="ECO:0000313" key="4">
    <source>
        <dbReference type="EMBL" id="NLF55869.1"/>
    </source>
</evidence>
<dbReference type="AlphaFoldDB" id="A0A7X7LZB4"/>
<dbReference type="GO" id="GO:0009307">
    <property type="term" value="P:DNA restriction-modification system"/>
    <property type="evidence" value="ECO:0007669"/>
    <property type="project" value="InterPro"/>
</dbReference>
<proteinExistence type="predicted"/>
<keyword evidence="4" id="KW-0378">Hydrolase</keyword>
<accession>A0A7X7LZB4</accession>
<evidence type="ECO:0000259" key="2">
    <source>
        <dbReference type="Pfam" id="PF01396"/>
    </source>
</evidence>
<evidence type="ECO:0000259" key="3">
    <source>
        <dbReference type="Pfam" id="PF04471"/>
    </source>
</evidence>